<accession>A0A373FFN9</accession>
<evidence type="ECO:0000259" key="3">
    <source>
        <dbReference type="PROSITE" id="PS51186"/>
    </source>
</evidence>
<dbReference type="SUPFAM" id="SSF55729">
    <property type="entry name" value="Acyl-CoA N-acyltransferases (Nat)"/>
    <property type="match status" value="1"/>
</dbReference>
<dbReference type="InterPro" id="IPR050832">
    <property type="entry name" value="Bact_Acetyltransf"/>
</dbReference>
<dbReference type="Proteomes" id="UP000261948">
    <property type="component" value="Unassembled WGS sequence"/>
</dbReference>
<comment type="caution">
    <text evidence="4">The sequence shown here is derived from an EMBL/GenBank/DDBJ whole genome shotgun (WGS) entry which is preliminary data.</text>
</comment>
<dbReference type="EMBL" id="QURR01000021">
    <property type="protein sequence ID" value="RGE42946.1"/>
    <property type="molecule type" value="Genomic_DNA"/>
</dbReference>
<dbReference type="InterPro" id="IPR016181">
    <property type="entry name" value="Acyl_CoA_acyltransferase"/>
</dbReference>
<proteinExistence type="predicted"/>
<dbReference type="PROSITE" id="PS51186">
    <property type="entry name" value="GNAT"/>
    <property type="match status" value="1"/>
</dbReference>
<protein>
    <submittedName>
        <fullName evidence="4">GNAT family N-acetyltransferase</fullName>
    </submittedName>
</protein>
<dbReference type="OrthoDB" id="9813917at2"/>
<feature type="domain" description="N-acetyltransferase" evidence="3">
    <location>
        <begin position="4"/>
        <end position="158"/>
    </location>
</feature>
<name>A0A373FFN9_COMTE</name>
<dbReference type="AlphaFoldDB" id="A0A373FFN9"/>
<keyword evidence="1 4" id="KW-0808">Transferase</keyword>
<evidence type="ECO:0000313" key="4">
    <source>
        <dbReference type="EMBL" id="RGE42946.1"/>
    </source>
</evidence>
<dbReference type="CDD" id="cd04301">
    <property type="entry name" value="NAT_SF"/>
    <property type="match status" value="1"/>
</dbReference>
<keyword evidence="5" id="KW-1185">Reference proteome</keyword>
<organism evidence="4 5">
    <name type="scientific">Comamonas testosteroni</name>
    <name type="common">Pseudomonas testosteroni</name>
    <dbReference type="NCBI Taxonomy" id="285"/>
    <lineage>
        <taxon>Bacteria</taxon>
        <taxon>Pseudomonadati</taxon>
        <taxon>Pseudomonadota</taxon>
        <taxon>Betaproteobacteria</taxon>
        <taxon>Burkholderiales</taxon>
        <taxon>Comamonadaceae</taxon>
        <taxon>Comamonas</taxon>
    </lineage>
</organism>
<gene>
    <name evidence="4" type="ORF">DZC30_15955</name>
</gene>
<dbReference type="InterPro" id="IPR000182">
    <property type="entry name" value="GNAT_dom"/>
</dbReference>
<sequence>MSTSKLSDSSRPAAWHITPMNPAEAPWPLLLLADPSREKVKRYLEGSTCFAARQTAQFTPSGLGALIGVCVLQPKSDGAQTWELMNMAVAPAWQRNGIGSALLHRAIRELRALGAKVLQVGTGSFGDQLLFYQRVGFRVTDIERDFFLLNYTTALWERGVQHKDMLRLTLEL</sequence>
<evidence type="ECO:0000256" key="2">
    <source>
        <dbReference type="ARBA" id="ARBA00023315"/>
    </source>
</evidence>
<reference evidence="4 5" key="1">
    <citation type="submission" date="2018-08" db="EMBL/GenBank/DDBJ databases">
        <title>Comamonas testosteroni strain SWCO2.</title>
        <authorList>
            <person name="Jiang N."/>
            <person name="Zhang X.Z."/>
        </authorList>
    </citation>
    <scope>NUCLEOTIDE SEQUENCE [LARGE SCALE GENOMIC DNA]</scope>
    <source>
        <strain evidence="4 5">SWCO2</strain>
    </source>
</reference>
<dbReference type="GO" id="GO:0016747">
    <property type="term" value="F:acyltransferase activity, transferring groups other than amino-acyl groups"/>
    <property type="evidence" value="ECO:0007669"/>
    <property type="project" value="InterPro"/>
</dbReference>
<keyword evidence="2" id="KW-0012">Acyltransferase</keyword>
<evidence type="ECO:0000256" key="1">
    <source>
        <dbReference type="ARBA" id="ARBA00022679"/>
    </source>
</evidence>
<dbReference type="Pfam" id="PF13508">
    <property type="entry name" value="Acetyltransf_7"/>
    <property type="match status" value="1"/>
</dbReference>
<dbReference type="Gene3D" id="3.40.630.30">
    <property type="match status" value="1"/>
</dbReference>
<dbReference type="PANTHER" id="PTHR43877">
    <property type="entry name" value="AMINOALKYLPHOSPHONATE N-ACETYLTRANSFERASE-RELATED-RELATED"/>
    <property type="match status" value="1"/>
</dbReference>
<evidence type="ECO:0000313" key="5">
    <source>
        <dbReference type="Proteomes" id="UP000261948"/>
    </source>
</evidence>